<dbReference type="RefSeq" id="WP_189446474.1">
    <property type="nucleotide sequence ID" value="NZ_BMXY01000001.1"/>
</dbReference>
<dbReference type="Pfam" id="PF03705">
    <property type="entry name" value="CheR_N"/>
    <property type="match status" value="1"/>
</dbReference>
<dbReference type="Gene3D" id="3.40.50.150">
    <property type="entry name" value="Vaccinia Virus protein VP39"/>
    <property type="match status" value="1"/>
</dbReference>
<comment type="catalytic activity">
    <reaction evidence="1 5">
        <text>L-glutamyl-[protein] + S-adenosyl-L-methionine = [protein]-L-glutamate 5-O-methyl ester + S-adenosyl-L-homocysteine</text>
        <dbReference type="Rhea" id="RHEA:24452"/>
        <dbReference type="Rhea" id="RHEA-COMP:10208"/>
        <dbReference type="Rhea" id="RHEA-COMP:10311"/>
        <dbReference type="ChEBI" id="CHEBI:29973"/>
        <dbReference type="ChEBI" id="CHEBI:57856"/>
        <dbReference type="ChEBI" id="CHEBI:59789"/>
        <dbReference type="ChEBI" id="CHEBI:82795"/>
        <dbReference type="EC" id="2.1.1.80"/>
    </reaction>
</comment>
<comment type="function">
    <text evidence="5">Methylation of the membrane-bound methyl-accepting chemotaxis proteins (MCP) to form gamma-glutamyl methyl ester residues in MCP.</text>
</comment>
<comment type="caution">
    <text evidence="7">The sequence shown here is derived from an EMBL/GenBank/DDBJ whole genome shotgun (WGS) entry which is preliminary data.</text>
</comment>
<proteinExistence type="predicted"/>
<dbReference type="InterPro" id="IPR022641">
    <property type="entry name" value="CheR_N"/>
</dbReference>
<dbReference type="PRINTS" id="PR00996">
    <property type="entry name" value="CHERMTFRASE"/>
</dbReference>
<dbReference type="InterPro" id="IPR022642">
    <property type="entry name" value="CheR_C"/>
</dbReference>
<dbReference type="SUPFAM" id="SSF47757">
    <property type="entry name" value="Chemotaxis receptor methyltransferase CheR, N-terminal domain"/>
    <property type="match status" value="1"/>
</dbReference>
<dbReference type="InterPro" id="IPR026024">
    <property type="entry name" value="Chemotaxis_MeTrfase_CheR"/>
</dbReference>
<dbReference type="EC" id="2.1.1.80" evidence="5"/>
<reference evidence="8" key="1">
    <citation type="journal article" date="2019" name="Int. J. Syst. Evol. Microbiol.">
        <title>The Global Catalogue of Microorganisms (GCM) 10K type strain sequencing project: providing services to taxonomists for standard genome sequencing and annotation.</title>
        <authorList>
            <consortium name="The Broad Institute Genomics Platform"/>
            <consortium name="The Broad Institute Genome Sequencing Center for Infectious Disease"/>
            <person name="Wu L."/>
            <person name="Ma J."/>
        </authorList>
    </citation>
    <scope>NUCLEOTIDE SEQUENCE [LARGE SCALE GENOMIC DNA]</scope>
    <source>
        <strain evidence="8">KCTC 22558</strain>
    </source>
</reference>
<keyword evidence="2 5" id="KW-0489">Methyltransferase</keyword>
<dbReference type="InterPro" id="IPR036804">
    <property type="entry name" value="CheR_N_sf"/>
</dbReference>
<keyword evidence="3 5" id="KW-0808">Transferase</keyword>
<evidence type="ECO:0000256" key="5">
    <source>
        <dbReference type="PIRNR" id="PIRNR000410"/>
    </source>
</evidence>
<evidence type="ECO:0000256" key="2">
    <source>
        <dbReference type="ARBA" id="ARBA00022603"/>
    </source>
</evidence>
<evidence type="ECO:0000256" key="4">
    <source>
        <dbReference type="ARBA" id="ARBA00022691"/>
    </source>
</evidence>
<dbReference type="Proteomes" id="UP000643403">
    <property type="component" value="Unassembled WGS sequence"/>
</dbReference>
<keyword evidence="8" id="KW-1185">Reference proteome</keyword>
<dbReference type="Pfam" id="PF01739">
    <property type="entry name" value="CheR"/>
    <property type="match status" value="1"/>
</dbReference>
<accession>A0ABQ3BN96</accession>
<dbReference type="InterPro" id="IPR029063">
    <property type="entry name" value="SAM-dependent_MTases_sf"/>
</dbReference>
<dbReference type="SMART" id="SM00138">
    <property type="entry name" value="MeTrc"/>
    <property type="match status" value="1"/>
</dbReference>
<dbReference type="InterPro" id="IPR000780">
    <property type="entry name" value="CheR_MeTrfase"/>
</dbReference>
<name>A0ABQ3BN96_9GAMM</name>
<evidence type="ECO:0000256" key="3">
    <source>
        <dbReference type="ARBA" id="ARBA00022679"/>
    </source>
</evidence>
<evidence type="ECO:0000256" key="1">
    <source>
        <dbReference type="ARBA" id="ARBA00001541"/>
    </source>
</evidence>
<dbReference type="Gene3D" id="1.10.155.10">
    <property type="entry name" value="Chemotaxis receptor methyltransferase CheR, N-terminal domain"/>
    <property type="match status" value="1"/>
</dbReference>
<dbReference type="SUPFAM" id="SSF53335">
    <property type="entry name" value="S-adenosyl-L-methionine-dependent methyltransferases"/>
    <property type="match status" value="1"/>
</dbReference>
<keyword evidence="4 5" id="KW-0949">S-adenosyl-L-methionine</keyword>
<evidence type="ECO:0000313" key="8">
    <source>
        <dbReference type="Proteomes" id="UP000643403"/>
    </source>
</evidence>
<dbReference type="PANTHER" id="PTHR24422:SF19">
    <property type="entry name" value="CHEMOTAXIS PROTEIN METHYLTRANSFERASE"/>
    <property type="match status" value="1"/>
</dbReference>
<feature type="domain" description="CheR-type methyltransferase" evidence="6">
    <location>
        <begin position="18"/>
        <end position="293"/>
    </location>
</feature>
<sequence length="293" mass="32809">MAEGLARQRGADAPVGASLERVFAFEDRDFARIARLIHQRAGISLGPHKRDMVYSRLVRRLRAGGFTRFADYLDALEHSGDAEEWQAFVNCLTTNLTSFFREAYHFEALIRQLREAPRPRADAPLRIWCAAASTGEEPWSLAITACEAFGTLAPPVRILATDIDTQVLETAERGVYSVERIAGLSDERKQAFFQRGSGPHEGQCRIKPALRELVEFRPLNLLESPYPIAPGLAAIFCRNVMIYFDKPTQYGLLQRMRPLLGPGGLLYAGHSESFSHATDLFTPCGRTIYRPKP</sequence>
<protein>
    <recommendedName>
        <fullName evidence="5">Chemotaxis protein methyltransferase</fullName>
        <ecNumber evidence="5">2.1.1.80</ecNumber>
    </recommendedName>
</protein>
<organism evidence="7 8">
    <name type="scientific">Cognatilysobacter xinjiangensis</name>
    <dbReference type="NCBI Taxonomy" id="546892"/>
    <lineage>
        <taxon>Bacteria</taxon>
        <taxon>Pseudomonadati</taxon>
        <taxon>Pseudomonadota</taxon>
        <taxon>Gammaproteobacteria</taxon>
        <taxon>Lysobacterales</taxon>
        <taxon>Lysobacteraceae</taxon>
        <taxon>Cognatilysobacter</taxon>
    </lineage>
</organism>
<evidence type="ECO:0000259" key="6">
    <source>
        <dbReference type="PROSITE" id="PS50123"/>
    </source>
</evidence>
<dbReference type="GO" id="GO:0008168">
    <property type="term" value="F:methyltransferase activity"/>
    <property type="evidence" value="ECO:0007669"/>
    <property type="project" value="UniProtKB-KW"/>
</dbReference>
<dbReference type="PIRSF" id="PIRSF000410">
    <property type="entry name" value="CheR"/>
    <property type="match status" value="1"/>
</dbReference>
<evidence type="ECO:0000313" key="7">
    <source>
        <dbReference type="EMBL" id="GGZ52549.1"/>
    </source>
</evidence>
<dbReference type="PROSITE" id="PS50123">
    <property type="entry name" value="CHER"/>
    <property type="match status" value="1"/>
</dbReference>
<gene>
    <name evidence="7" type="primary">cheR</name>
    <name evidence="7" type="ORF">GCM10008101_02020</name>
</gene>
<dbReference type="InterPro" id="IPR050903">
    <property type="entry name" value="Bact_Chemotaxis_MeTrfase"/>
</dbReference>
<dbReference type="GO" id="GO:0032259">
    <property type="term" value="P:methylation"/>
    <property type="evidence" value="ECO:0007669"/>
    <property type="project" value="UniProtKB-KW"/>
</dbReference>
<dbReference type="EMBL" id="BMXY01000001">
    <property type="protein sequence ID" value="GGZ52549.1"/>
    <property type="molecule type" value="Genomic_DNA"/>
</dbReference>
<dbReference type="PANTHER" id="PTHR24422">
    <property type="entry name" value="CHEMOTAXIS PROTEIN METHYLTRANSFERASE"/>
    <property type="match status" value="1"/>
</dbReference>